<evidence type="ECO:0000313" key="1">
    <source>
        <dbReference type="EMBL" id="GAA1616256.1"/>
    </source>
</evidence>
<gene>
    <name evidence="1" type="ORF">GCM10009789_82810</name>
</gene>
<name>A0ABP4QMK4_9ACTN</name>
<accession>A0ABP4QMK4</accession>
<keyword evidence="2" id="KW-1185">Reference proteome</keyword>
<dbReference type="Proteomes" id="UP001500393">
    <property type="component" value="Unassembled WGS sequence"/>
</dbReference>
<organism evidence="1 2">
    <name type="scientific">Kribbella sancticallisti</name>
    <dbReference type="NCBI Taxonomy" id="460087"/>
    <lineage>
        <taxon>Bacteria</taxon>
        <taxon>Bacillati</taxon>
        <taxon>Actinomycetota</taxon>
        <taxon>Actinomycetes</taxon>
        <taxon>Propionibacteriales</taxon>
        <taxon>Kribbellaceae</taxon>
        <taxon>Kribbella</taxon>
    </lineage>
</organism>
<dbReference type="RefSeq" id="WP_344222259.1">
    <property type="nucleotide sequence ID" value="NZ_BAAAOS010000066.1"/>
</dbReference>
<comment type="caution">
    <text evidence="1">The sequence shown here is derived from an EMBL/GenBank/DDBJ whole genome shotgun (WGS) entry which is preliminary data.</text>
</comment>
<dbReference type="EMBL" id="BAAAOS010000066">
    <property type="protein sequence ID" value="GAA1616256.1"/>
    <property type="molecule type" value="Genomic_DNA"/>
</dbReference>
<reference evidence="2" key="1">
    <citation type="journal article" date="2019" name="Int. J. Syst. Evol. Microbiol.">
        <title>The Global Catalogue of Microorganisms (GCM) 10K type strain sequencing project: providing services to taxonomists for standard genome sequencing and annotation.</title>
        <authorList>
            <consortium name="The Broad Institute Genomics Platform"/>
            <consortium name="The Broad Institute Genome Sequencing Center for Infectious Disease"/>
            <person name="Wu L."/>
            <person name="Ma J."/>
        </authorList>
    </citation>
    <scope>NUCLEOTIDE SEQUENCE [LARGE SCALE GENOMIC DNA]</scope>
    <source>
        <strain evidence="2">JCM 14969</strain>
    </source>
</reference>
<evidence type="ECO:0008006" key="3">
    <source>
        <dbReference type="Google" id="ProtNLM"/>
    </source>
</evidence>
<sequence>MTIEQTAPSADETTLRNQDLKTLTAMLQRQQVQKADFVAPAATIRAEEGVIVVKGVEAKLSEDGVTQIDGEYRPTHTFLSGLASKLDVPVGYLKRMHRTRPDLFDANVNGWLHGRKAKVRQRDGRAELIREAVPGDDRSFFMRTFRGEEGPGLGRALLSDKYKRFDNLDALFATLDGIKEAGVPIEVRGCDLTESRMYVRIQAEGIQAYAPQLLKDYRSPFTGKTGDENPTVFAGILVSNSEVGAGASTITPQLVVQVCDNGMTINMDVVKAIHLGSRMAEGVIDWSDEAREKEIELMRIKARDAVRTFLNVDYVNRTIARLEVTAGAPVSGADKVVRAVGKKLAFSEEQIEGILDHFIKGGQTTAGGVMQAVTSYAQTITNADVAAEVESQGVEAMQLAAAAAK</sequence>
<protein>
    <recommendedName>
        <fullName evidence="3">DUF932 domain-containing protein</fullName>
    </recommendedName>
</protein>
<evidence type="ECO:0000313" key="2">
    <source>
        <dbReference type="Proteomes" id="UP001500393"/>
    </source>
</evidence>
<proteinExistence type="predicted"/>